<proteinExistence type="inferred from homology"/>
<accession>A0ABT0PIM8</accession>
<dbReference type="HAMAP" id="MF_02215">
    <property type="entry name" value="UbiJ"/>
    <property type="match status" value="1"/>
</dbReference>
<protein>
    <recommendedName>
        <fullName evidence="1">Ubiquinone biosynthesis accessory factor UbiJ</fullName>
    </recommendedName>
</protein>
<dbReference type="Pfam" id="PF02036">
    <property type="entry name" value="SCP2"/>
    <property type="match status" value="1"/>
</dbReference>
<feature type="coiled-coil region" evidence="2">
    <location>
        <begin position="180"/>
        <end position="207"/>
    </location>
</feature>
<evidence type="ECO:0000313" key="4">
    <source>
        <dbReference type="EMBL" id="MCL6270607.1"/>
    </source>
</evidence>
<dbReference type="PANTHER" id="PTHR38693">
    <property type="entry name" value="UBIQUINONE BIOSYNTHESIS PROTEIN UBIJ"/>
    <property type="match status" value="1"/>
</dbReference>
<dbReference type="InterPro" id="IPR038989">
    <property type="entry name" value="UbiJ"/>
</dbReference>
<comment type="function">
    <text evidence="1">Required for ubiquinone (coenzyme Q) biosynthesis. Binds hydrophobic ubiquinone biosynthetic intermediates via its SCP2 domain and is essential for the stability of the Ubi complex. May constitute a docking platform where Ubi enzymes assemble and access their SCP2-bound polyprenyl substrates.</text>
</comment>
<dbReference type="RefSeq" id="WP_249699855.1">
    <property type="nucleotide sequence ID" value="NZ_JAMFLX010000014.1"/>
</dbReference>
<feature type="domain" description="SCP2" evidence="3">
    <location>
        <begin position="30"/>
        <end position="118"/>
    </location>
</feature>
<gene>
    <name evidence="1" type="primary">ubiJ</name>
    <name evidence="4" type="ORF">M3P05_11795</name>
</gene>
<dbReference type="InterPro" id="IPR003033">
    <property type="entry name" value="SCP2_sterol-bd_dom"/>
</dbReference>
<evidence type="ECO:0000256" key="1">
    <source>
        <dbReference type="HAMAP-Rule" id="MF_02215"/>
    </source>
</evidence>
<comment type="subcellular location">
    <subcellularLocation>
        <location evidence="1">Cytoplasm</location>
    </subcellularLocation>
</comment>
<sequence>MTSWLESMPGVAVRTALEKAVAKVIELDVVTARRLGELDGQVLQVCCTLPELTFYIRFRESVLDLLAVCEESVTASLKGSALELLGLTLADDPMAQLQKGDIELSGSSDLLLMLAGILRESDFDWEALIARHTGGVIAHAIGSVARAGAETTRHLTDAILANLPEYLQEELRLLPATGEVEAFQEDLDDMRLAVDRVEARIQRLTNKTVVKTGGQ</sequence>
<evidence type="ECO:0000313" key="5">
    <source>
        <dbReference type="Proteomes" id="UP001203338"/>
    </source>
</evidence>
<keyword evidence="1" id="KW-0963">Cytoplasm</keyword>
<dbReference type="Proteomes" id="UP001203338">
    <property type="component" value="Unassembled WGS sequence"/>
</dbReference>
<comment type="similarity">
    <text evidence="1">Belongs to the UbiJ family.</text>
</comment>
<dbReference type="PANTHER" id="PTHR38693:SF1">
    <property type="entry name" value="UBIQUINONE BIOSYNTHESIS ACCESSORY FACTOR UBIJ"/>
    <property type="match status" value="1"/>
</dbReference>
<reference evidence="4 5" key="1">
    <citation type="submission" date="2022-05" db="EMBL/GenBank/DDBJ databases">
        <authorList>
            <person name="Park J.-S."/>
        </authorList>
    </citation>
    <scope>NUCLEOTIDE SEQUENCE [LARGE SCALE GENOMIC DNA]</scope>
    <source>
        <strain evidence="4 5">2012CJ34-2</strain>
    </source>
</reference>
<comment type="pathway">
    <text evidence="1">Cofactor biosynthesis; ubiquinone biosynthesis.</text>
</comment>
<evidence type="ECO:0000259" key="3">
    <source>
        <dbReference type="Pfam" id="PF02036"/>
    </source>
</evidence>
<keyword evidence="1" id="KW-0831">Ubiquinone biosynthesis</keyword>
<keyword evidence="2" id="KW-0175">Coiled coil</keyword>
<organism evidence="4 5">
    <name type="scientific">Parendozoicomonas callyspongiae</name>
    <dbReference type="NCBI Taxonomy" id="2942213"/>
    <lineage>
        <taxon>Bacteria</taxon>
        <taxon>Pseudomonadati</taxon>
        <taxon>Pseudomonadota</taxon>
        <taxon>Gammaproteobacteria</taxon>
        <taxon>Oceanospirillales</taxon>
        <taxon>Endozoicomonadaceae</taxon>
        <taxon>Parendozoicomonas</taxon>
    </lineage>
</organism>
<name>A0ABT0PIM8_9GAMM</name>
<dbReference type="EMBL" id="JAMFLX010000014">
    <property type="protein sequence ID" value="MCL6270607.1"/>
    <property type="molecule type" value="Genomic_DNA"/>
</dbReference>
<comment type="caution">
    <text evidence="4">The sequence shown here is derived from an EMBL/GenBank/DDBJ whole genome shotgun (WGS) entry which is preliminary data.</text>
</comment>
<keyword evidence="5" id="KW-1185">Reference proteome</keyword>
<evidence type="ECO:0000256" key="2">
    <source>
        <dbReference type="SAM" id="Coils"/>
    </source>
</evidence>